<keyword evidence="5" id="KW-0560">Oxidoreductase</keyword>
<evidence type="ECO:0000256" key="6">
    <source>
        <dbReference type="ARBA" id="ARBA00023157"/>
    </source>
</evidence>
<organism evidence="8">
    <name type="scientific">viral metagenome</name>
    <dbReference type="NCBI Taxonomy" id="1070528"/>
    <lineage>
        <taxon>unclassified sequences</taxon>
        <taxon>metagenomes</taxon>
        <taxon>organismal metagenomes</taxon>
    </lineage>
</organism>
<dbReference type="Pfam" id="PF04777">
    <property type="entry name" value="Evr1_Alr"/>
    <property type="match status" value="1"/>
</dbReference>
<evidence type="ECO:0000256" key="5">
    <source>
        <dbReference type="ARBA" id="ARBA00023002"/>
    </source>
</evidence>
<dbReference type="EMBL" id="MN739831">
    <property type="protein sequence ID" value="QHT73721.1"/>
    <property type="molecule type" value="Genomic_DNA"/>
</dbReference>
<dbReference type="EC" id="1.8.3.2" evidence="2"/>
<evidence type="ECO:0000313" key="8">
    <source>
        <dbReference type="EMBL" id="QHT73721.1"/>
    </source>
</evidence>
<dbReference type="GO" id="GO:0050660">
    <property type="term" value="F:flavin adenine dinucleotide binding"/>
    <property type="evidence" value="ECO:0007669"/>
    <property type="project" value="TreeGrafter"/>
</dbReference>
<evidence type="ECO:0000256" key="4">
    <source>
        <dbReference type="ARBA" id="ARBA00022827"/>
    </source>
</evidence>
<dbReference type="GO" id="GO:0005739">
    <property type="term" value="C:mitochondrion"/>
    <property type="evidence" value="ECO:0007669"/>
    <property type="project" value="TreeGrafter"/>
</dbReference>
<dbReference type="InterPro" id="IPR039799">
    <property type="entry name" value="ALR/ERV"/>
</dbReference>
<accession>A0A6C0GZI8</accession>
<dbReference type="GO" id="GO:0016971">
    <property type="term" value="F:flavin-dependent sulfhydryl oxidase activity"/>
    <property type="evidence" value="ECO:0007669"/>
    <property type="project" value="InterPro"/>
</dbReference>
<keyword evidence="4" id="KW-0274">FAD</keyword>
<dbReference type="SUPFAM" id="SSF69000">
    <property type="entry name" value="FAD-dependent thiol oxidase"/>
    <property type="match status" value="1"/>
</dbReference>
<keyword evidence="6" id="KW-1015">Disulfide bond</keyword>
<evidence type="ECO:0000256" key="1">
    <source>
        <dbReference type="ARBA" id="ARBA00001974"/>
    </source>
</evidence>
<protein>
    <recommendedName>
        <fullName evidence="2">thiol oxidase</fullName>
        <ecNumber evidence="2">1.8.3.2</ecNumber>
    </recommendedName>
</protein>
<dbReference type="InterPro" id="IPR017905">
    <property type="entry name" value="ERV/ALR_sulphydryl_oxidase"/>
</dbReference>
<reference evidence="8" key="1">
    <citation type="journal article" date="2020" name="Nature">
        <title>Giant virus diversity and host interactions through global metagenomics.</title>
        <authorList>
            <person name="Schulz F."/>
            <person name="Roux S."/>
            <person name="Paez-Espino D."/>
            <person name="Jungbluth S."/>
            <person name="Walsh D.A."/>
            <person name="Denef V.J."/>
            <person name="McMahon K.D."/>
            <person name="Konstantinidis K.T."/>
            <person name="Eloe-Fadrosh E.A."/>
            <person name="Kyrpides N.C."/>
            <person name="Woyke T."/>
        </authorList>
    </citation>
    <scope>NUCLEOTIDE SEQUENCE</scope>
    <source>
        <strain evidence="8">GVMAG-M-3300023179-4</strain>
    </source>
</reference>
<dbReference type="AlphaFoldDB" id="A0A6C0GZI8"/>
<dbReference type="PROSITE" id="PS51324">
    <property type="entry name" value="ERV_ALR"/>
    <property type="match status" value="1"/>
</dbReference>
<keyword evidence="3" id="KW-0285">Flavoprotein</keyword>
<comment type="cofactor">
    <cofactor evidence="1">
        <name>FAD</name>
        <dbReference type="ChEBI" id="CHEBI:57692"/>
    </cofactor>
</comment>
<evidence type="ECO:0000256" key="2">
    <source>
        <dbReference type="ARBA" id="ARBA00012512"/>
    </source>
</evidence>
<name>A0A6C0GZI8_9ZZZZ</name>
<dbReference type="Gene3D" id="1.20.120.310">
    <property type="entry name" value="ERV/ALR sulfhydryl oxidase domain"/>
    <property type="match status" value="1"/>
</dbReference>
<sequence length="173" mass="20591">MQVNEWGPSGWKFLHTITFNYTPSDDNKIKYKLFFKSLDSVLPCPYCCESFSMYANALPIEEYLDSREGLTYWLYCIHNLVNQKLCKRLVSFKEIVIEYEKIRAKCGKITNVNKVEIKTCQIKQKENIDVNFIDKFVNDTFNKYKELTNNYIKKLFDNNDNPNKESLDEYCKH</sequence>
<dbReference type="InterPro" id="IPR036774">
    <property type="entry name" value="ERV/ALR_sulphydryl_oxid_sf"/>
</dbReference>
<dbReference type="PANTHER" id="PTHR12645">
    <property type="entry name" value="ALR/ERV"/>
    <property type="match status" value="1"/>
</dbReference>
<dbReference type="PANTHER" id="PTHR12645:SF0">
    <property type="entry name" value="FAD-LINKED SULFHYDRYL OXIDASE ALR"/>
    <property type="match status" value="1"/>
</dbReference>
<feature type="domain" description="ERV/ALR sulfhydryl oxidase" evidence="7">
    <location>
        <begin position="1"/>
        <end position="99"/>
    </location>
</feature>
<proteinExistence type="predicted"/>
<evidence type="ECO:0000256" key="3">
    <source>
        <dbReference type="ARBA" id="ARBA00022630"/>
    </source>
</evidence>
<evidence type="ECO:0000259" key="7">
    <source>
        <dbReference type="PROSITE" id="PS51324"/>
    </source>
</evidence>